<evidence type="ECO:0000256" key="2">
    <source>
        <dbReference type="ARBA" id="ARBA00022448"/>
    </source>
</evidence>
<feature type="transmembrane region" description="Helical" evidence="6">
    <location>
        <begin position="338"/>
        <end position="357"/>
    </location>
</feature>
<reference evidence="7 8" key="1">
    <citation type="submission" date="2023-06" db="EMBL/GenBank/DDBJ databases">
        <title>Draft genome sequence of Novosphingobium sp. strain IK01.</title>
        <authorList>
            <person name="Hatamoto M."/>
            <person name="Ikarashi T."/>
            <person name="Yamaguchi T."/>
        </authorList>
    </citation>
    <scope>NUCLEOTIDE SEQUENCE [LARGE SCALE GENOMIC DNA]</scope>
    <source>
        <strain evidence="7 8">IK01</strain>
    </source>
</reference>
<dbReference type="InterPro" id="IPR011701">
    <property type="entry name" value="MFS"/>
</dbReference>
<comment type="subcellular location">
    <subcellularLocation>
        <location evidence="1">Membrane</location>
        <topology evidence="1">Multi-pass membrane protein</topology>
    </subcellularLocation>
</comment>
<protein>
    <submittedName>
        <fullName evidence="7">MFS transporter</fullName>
    </submittedName>
</protein>
<gene>
    <name evidence="7" type="ORF">NUTIK01_08520</name>
</gene>
<feature type="transmembrane region" description="Helical" evidence="6">
    <location>
        <begin position="396"/>
        <end position="415"/>
    </location>
</feature>
<feature type="transmembrane region" description="Helical" evidence="6">
    <location>
        <begin position="270"/>
        <end position="292"/>
    </location>
</feature>
<evidence type="ECO:0000256" key="3">
    <source>
        <dbReference type="ARBA" id="ARBA00022692"/>
    </source>
</evidence>
<feature type="transmembrane region" description="Helical" evidence="6">
    <location>
        <begin position="200"/>
        <end position="219"/>
    </location>
</feature>
<keyword evidence="8" id="KW-1185">Reference proteome</keyword>
<sequence>MDSARNVASGEAVGSVSCPAEGTARPHLSLGRILEMNLGFLGLQFSFGLQQGNMGPIYSYLGANEAQLPLLWLAGPMTGLLVQPLIGALSDRTDGRWGRRTPYFLVGAVLCALGLMAMPLSSSLLMATSLLWLLDAGNNITMEPYRAYVSDRLAPAQRQVGFLAQSAFTGLAQMLAFLTPSLLVALGMNRDWVDAHGIPYTVRVVFMVGAALSLVTIVWSVRRVPELPLTPAERARIAAAPRGLGAALAEIVDAIATMPAAMRKLGLMSLFQWSGMWGYWLYVTYAIGRGVYHTADPHSSAFHSAVLTNGEIAAFYNGVAFVAAFAMVPLVRRIGPGPLHALCLLAGGLGMLALPHVTDKAWLFVPAVGVGLAWGSIMGNPYAILSSSIPPERTGVYMGIFNMMIVIPMVLFALVTSELDLGFLHLGLGLYERALGGDPGRMLSACGASLVLAALSVLWVREGRPSSSPAL</sequence>
<keyword evidence="4 6" id="KW-1133">Transmembrane helix</keyword>
<name>A0ABQ6P4Q8_9SPHN</name>
<dbReference type="InterPro" id="IPR036259">
    <property type="entry name" value="MFS_trans_sf"/>
</dbReference>
<accession>A0ABQ6P4Q8</accession>
<keyword evidence="3 6" id="KW-0812">Transmembrane</keyword>
<feature type="transmembrane region" description="Helical" evidence="6">
    <location>
        <begin position="101"/>
        <end position="134"/>
    </location>
</feature>
<dbReference type="Gene3D" id="1.20.1250.20">
    <property type="entry name" value="MFS general substrate transporter like domains"/>
    <property type="match status" value="1"/>
</dbReference>
<feature type="transmembrane region" description="Helical" evidence="6">
    <location>
        <begin position="363"/>
        <end position="384"/>
    </location>
</feature>
<keyword evidence="5 6" id="KW-0472">Membrane</keyword>
<dbReference type="PANTHER" id="PTHR19432:SF35">
    <property type="entry name" value="SOLUTE CARRIER FAMILY 45 MEMBER 3 ISOFORM X1"/>
    <property type="match status" value="1"/>
</dbReference>
<organism evidence="7 8">
    <name type="scientific">Novosphingobium pituita</name>
    <dbReference type="NCBI Taxonomy" id="3056842"/>
    <lineage>
        <taxon>Bacteria</taxon>
        <taxon>Pseudomonadati</taxon>
        <taxon>Pseudomonadota</taxon>
        <taxon>Alphaproteobacteria</taxon>
        <taxon>Sphingomonadales</taxon>
        <taxon>Sphingomonadaceae</taxon>
        <taxon>Novosphingobium</taxon>
    </lineage>
</organism>
<dbReference type="PANTHER" id="PTHR19432">
    <property type="entry name" value="SUGAR TRANSPORTER"/>
    <property type="match status" value="1"/>
</dbReference>
<dbReference type="Pfam" id="PF07690">
    <property type="entry name" value="MFS_1"/>
    <property type="match status" value="1"/>
</dbReference>
<evidence type="ECO:0000256" key="4">
    <source>
        <dbReference type="ARBA" id="ARBA00022989"/>
    </source>
</evidence>
<feature type="transmembrane region" description="Helical" evidence="6">
    <location>
        <begin position="167"/>
        <end position="188"/>
    </location>
</feature>
<evidence type="ECO:0000313" key="7">
    <source>
        <dbReference type="EMBL" id="GMM60075.1"/>
    </source>
</evidence>
<feature type="transmembrane region" description="Helical" evidence="6">
    <location>
        <begin position="70"/>
        <end position="89"/>
    </location>
</feature>
<evidence type="ECO:0000256" key="6">
    <source>
        <dbReference type="SAM" id="Phobius"/>
    </source>
</evidence>
<feature type="transmembrane region" description="Helical" evidence="6">
    <location>
        <begin position="312"/>
        <end position="331"/>
    </location>
</feature>
<dbReference type="EMBL" id="BTFW01000001">
    <property type="protein sequence ID" value="GMM60075.1"/>
    <property type="molecule type" value="Genomic_DNA"/>
</dbReference>
<proteinExistence type="predicted"/>
<dbReference type="Proteomes" id="UP001187221">
    <property type="component" value="Unassembled WGS sequence"/>
</dbReference>
<evidence type="ECO:0000256" key="1">
    <source>
        <dbReference type="ARBA" id="ARBA00004141"/>
    </source>
</evidence>
<evidence type="ECO:0000256" key="5">
    <source>
        <dbReference type="ARBA" id="ARBA00023136"/>
    </source>
</evidence>
<comment type="caution">
    <text evidence="7">The sequence shown here is derived from an EMBL/GenBank/DDBJ whole genome shotgun (WGS) entry which is preliminary data.</text>
</comment>
<keyword evidence="2" id="KW-0813">Transport</keyword>
<dbReference type="SUPFAM" id="SSF103473">
    <property type="entry name" value="MFS general substrate transporter"/>
    <property type="match status" value="1"/>
</dbReference>
<evidence type="ECO:0000313" key="8">
    <source>
        <dbReference type="Proteomes" id="UP001187221"/>
    </source>
</evidence>